<dbReference type="EMBL" id="RBIM01000001">
    <property type="protein sequence ID" value="RKR04148.1"/>
    <property type="molecule type" value="Genomic_DNA"/>
</dbReference>
<evidence type="ECO:0000313" key="3">
    <source>
        <dbReference type="Proteomes" id="UP000273675"/>
    </source>
</evidence>
<dbReference type="InterPro" id="IPR025245">
    <property type="entry name" value="DUF4197"/>
</dbReference>
<protein>
    <submittedName>
        <fullName evidence="2">Uncharacterized protein DUF4197</fullName>
    </submittedName>
</protein>
<accession>A0A495DMK1</accession>
<evidence type="ECO:0000256" key="1">
    <source>
        <dbReference type="SAM" id="SignalP"/>
    </source>
</evidence>
<sequence length="237" mass="26038">MHRRSVMLGLGASALAITAPVSAVQFGLSENQARDGIRSALSQAARLATTRLGQTNGFYGDPQVRIPLPSRVRDVQSMLRRVGMSQQLDDLERQLNRAAEAAMPAVQTIFVNAVRSITLEDAVGIVRGGDRSATDYLERRTSDPLFALIRPRMASTLEASGAYRTLQPIEQRLNNQGGMLGRFLRGRSSGGSLQDQLTDDASRRAMAGVFHYVGEEERAIRRDPVNRTTDILRRVFG</sequence>
<gene>
    <name evidence="2" type="ORF">C7435_0592</name>
</gene>
<reference evidence="2 3" key="1">
    <citation type="submission" date="2018-10" db="EMBL/GenBank/DDBJ databases">
        <title>Genomic Encyclopedia of Type Strains, Phase IV (KMG-IV): sequencing the most valuable type-strain genomes for metagenomic binning, comparative biology and taxonomic classification.</title>
        <authorList>
            <person name="Goeker M."/>
        </authorList>
    </citation>
    <scope>NUCLEOTIDE SEQUENCE [LARGE SCALE GENOMIC DNA]</scope>
    <source>
        <strain evidence="2 3">DSM 4734</strain>
    </source>
</reference>
<feature type="chain" id="PRO_5019711255" evidence="1">
    <location>
        <begin position="24"/>
        <end position="237"/>
    </location>
</feature>
<dbReference type="RefSeq" id="WP_158025556.1">
    <property type="nucleotide sequence ID" value="NZ_RBIM01000001.1"/>
</dbReference>
<dbReference type="Proteomes" id="UP000273675">
    <property type="component" value="Unassembled WGS sequence"/>
</dbReference>
<organism evidence="2 3">
    <name type="scientific">Maricaulis maris</name>
    <dbReference type="NCBI Taxonomy" id="74318"/>
    <lineage>
        <taxon>Bacteria</taxon>
        <taxon>Pseudomonadati</taxon>
        <taxon>Pseudomonadota</taxon>
        <taxon>Alphaproteobacteria</taxon>
        <taxon>Maricaulales</taxon>
        <taxon>Maricaulaceae</taxon>
        <taxon>Maricaulis</taxon>
    </lineage>
</organism>
<keyword evidence="1" id="KW-0732">Signal</keyword>
<name>A0A495DMK1_9PROT</name>
<dbReference type="AlphaFoldDB" id="A0A495DMK1"/>
<dbReference type="Pfam" id="PF13852">
    <property type="entry name" value="DUF4197"/>
    <property type="match status" value="1"/>
</dbReference>
<comment type="caution">
    <text evidence="2">The sequence shown here is derived from an EMBL/GenBank/DDBJ whole genome shotgun (WGS) entry which is preliminary data.</text>
</comment>
<feature type="signal peptide" evidence="1">
    <location>
        <begin position="1"/>
        <end position="23"/>
    </location>
</feature>
<evidence type="ECO:0000313" key="2">
    <source>
        <dbReference type="EMBL" id="RKR04148.1"/>
    </source>
</evidence>
<proteinExistence type="predicted"/>